<dbReference type="Pfam" id="PF00580">
    <property type="entry name" value="UvrD-helicase"/>
    <property type="match status" value="1"/>
</dbReference>
<dbReference type="SUPFAM" id="SSF52540">
    <property type="entry name" value="P-loop containing nucleoside triphosphate hydrolases"/>
    <property type="match status" value="1"/>
</dbReference>
<dbReference type="Gene3D" id="3.40.50.300">
    <property type="entry name" value="P-loop containing nucleotide triphosphate hydrolases"/>
    <property type="match status" value="1"/>
</dbReference>
<dbReference type="EMBL" id="CP045423">
    <property type="protein sequence ID" value="QFU14755.1"/>
    <property type="molecule type" value="Genomic_DNA"/>
</dbReference>
<dbReference type="Proteomes" id="UP000325614">
    <property type="component" value="Chromosome"/>
</dbReference>
<dbReference type="GO" id="GO:0000725">
    <property type="term" value="P:recombinational repair"/>
    <property type="evidence" value="ECO:0007669"/>
    <property type="project" value="TreeGrafter"/>
</dbReference>
<keyword evidence="4" id="KW-0067">ATP-binding</keyword>
<evidence type="ECO:0000313" key="8">
    <source>
        <dbReference type="Proteomes" id="UP000325614"/>
    </source>
</evidence>
<dbReference type="GO" id="GO:0005829">
    <property type="term" value="C:cytosol"/>
    <property type="evidence" value="ECO:0007669"/>
    <property type="project" value="TreeGrafter"/>
</dbReference>
<dbReference type="PANTHER" id="PTHR11070:SF2">
    <property type="entry name" value="ATP-DEPENDENT DNA HELICASE SRS2"/>
    <property type="match status" value="1"/>
</dbReference>
<dbReference type="KEGG" id="mico:GDR74_00190"/>
<keyword evidence="2" id="KW-0378">Hydrolase</keyword>
<evidence type="ECO:0000256" key="3">
    <source>
        <dbReference type="ARBA" id="ARBA00022806"/>
    </source>
</evidence>
<organism evidence="7 8">
    <name type="scientific">Microvirga thermotolerans</name>
    <dbReference type="NCBI Taxonomy" id="2651334"/>
    <lineage>
        <taxon>Bacteria</taxon>
        <taxon>Pseudomonadati</taxon>
        <taxon>Pseudomonadota</taxon>
        <taxon>Alphaproteobacteria</taxon>
        <taxon>Hyphomicrobiales</taxon>
        <taxon>Methylobacteriaceae</taxon>
        <taxon>Microvirga</taxon>
    </lineage>
</organism>
<keyword evidence="3" id="KW-0347">Helicase</keyword>
<evidence type="ECO:0000256" key="4">
    <source>
        <dbReference type="ARBA" id="ARBA00022840"/>
    </source>
</evidence>
<dbReference type="PANTHER" id="PTHR11070">
    <property type="entry name" value="UVRD / RECB / PCRA DNA HELICASE FAMILY MEMBER"/>
    <property type="match status" value="1"/>
</dbReference>
<dbReference type="InterPro" id="IPR000212">
    <property type="entry name" value="DNA_helicase_UvrD/REP"/>
</dbReference>
<proteinExistence type="predicted"/>
<sequence length="477" mass="51702">MADADIDLLSVRLGSVTAPAGCGKTQLIASTLARCGDDKPVLVLTHTNAGVAALRSRLDRLGIPAKRYRLSTIDGWSMRLISTFPARSAIDPAVLMLQNPRNDYPAIRNAAHALLESGHVNDVLAATYSRIIVDEYQDCSVPQHCIVGHASTVLPTCVLGDPLQSIFGFKGVPMPDWDEHVRAHFPEIGVLSEPWRWIRAGTEHFGRWLLDVREKLLNRERIDLRNAPAEVTWVHLDGTDDEKLRLAAARTKGLSADDRVLVIGYSTKPAAQQDIARRTPGAQAIEAVDLKDLTQFAGRLNLHHADALDIVATFAQSVMSNVGAADYIRRVDSLRRGTARLAASAAEQAGLNFVATPSYSGVADVLVEIGKTPGVITYRSGMLRACLKALQMCHASGGSLSFHDAAVHVREQSRLLGRALPRRAVGSNLLLKGLEGEVAVILDADELDARHLYVSMTRGSTSLVICSRSQVLNPHVN</sequence>
<reference evidence="7 8" key="1">
    <citation type="submission" date="2019-10" db="EMBL/GenBank/DDBJ databases">
        <title>Isolation, Identification of Microvirga thermotolerans HR1, a novel thermophilic bacterium and Comparative Genomics of the genus Microvirga.</title>
        <authorList>
            <person name="Li J."/>
            <person name="Zhang W."/>
            <person name="Lin M."/>
            <person name="Wang J."/>
        </authorList>
    </citation>
    <scope>NUCLEOTIDE SEQUENCE [LARGE SCALE GENOMIC DNA]</scope>
    <source>
        <strain evidence="7 8">HR1</strain>
    </source>
</reference>
<dbReference type="GO" id="GO:0005524">
    <property type="term" value="F:ATP binding"/>
    <property type="evidence" value="ECO:0007669"/>
    <property type="project" value="UniProtKB-KW"/>
</dbReference>
<dbReference type="GO" id="GO:0003677">
    <property type="term" value="F:DNA binding"/>
    <property type="evidence" value="ECO:0007669"/>
    <property type="project" value="InterPro"/>
</dbReference>
<dbReference type="AlphaFoldDB" id="A0A5P9JU95"/>
<evidence type="ECO:0000256" key="1">
    <source>
        <dbReference type="ARBA" id="ARBA00022741"/>
    </source>
</evidence>
<evidence type="ECO:0000313" key="7">
    <source>
        <dbReference type="EMBL" id="QFU14755.1"/>
    </source>
</evidence>
<feature type="domain" description="UvrD-like helicase ATP-binding" evidence="6">
    <location>
        <begin position="109"/>
        <end position="171"/>
    </location>
</feature>
<gene>
    <name evidence="7" type="ORF">GDR74_00190</name>
</gene>
<evidence type="ECO:0000256" key="5">
    <source>
        <dbReference type="ARBA" id="ARBA00034923"/>
    </source>
</evidence>
<name>A0A5P9JU95_9HYPH</name>
<keyword evidence="8" id="KW-1185">Reference proteome</keyword>
<dbReference type="InterPro" id="IPR014016">
    <property type="entry name" value="UvrD-like_ATP-bd"/>
</dbReference>
<dbReference type="InterPro" id="IPR027417">
    <property type="entry name" value="P-loop_NTPase"/>
</dbReference>
<evidence type="ECO:0000259" key="6">
    <source>
        <dbReference type="Pfam" id="PF00580"/>
    </source>
</evidence>
<protein>
    <recommendedName>
        <fullName evidence="5">DNA 3'-5' helicase II</fullName>
    </recommendedName>
</protein>
<dbReference type="GO" id="GO:0016787">
    <property type="term" value="F:hydrolase activity"/>
    <property type="evidence" value="ECO:0007669"/>
    <property type="project" value="UniProtKB-KW"/>
</dbReference>
<accession>A0A5P9JU95</accession>
<keyword evidence="1" id="KW-0547">Nucleotide-binding</keyword>
<dbReference type="GO" id="GO:0043138">
    <property type="term" value="F:3'-5' DNA helicase activity"/>
    <property type="evidence" value="ECO:0007669"/>
    <property type="project" value="TreeGrafter"/>
</dbReference>
<evidence type="ECO:0000256" key="2">
    <source>
        <dbReference type="ARBA" id="ARBA00022801"/>
    </source>
</evidence>
<dbReference type="RefSeq" id="WP_152584405.1">
    <property type="nucleotide sequence ID" value="NZ_CP045423.1"/>
</dbReference>